<dbReference type="InterPro" id="IPR009003">
    <property type="entry name" value="Peptidase_S1_PA"/>
</dbReference>
<feature type="region of interest" description="Disordered" evidence="1">
    <location>
        <begin position="243"/>
        <end position="284"/>
    </location>
</feature>
<gene>
    <name evidence="3" type="ORF">DK847_20010</name>
</gene>
<name>A0A2W2AI54_9HYPH</name>
<dbReference type="PANTHER" id="PTHR43019">
    <property type="entry name" value="SERINE ENDOPROTEASE DEGS"/>
    <property type="match status" value="1"/>
</dbReference>
<comment type="caution">
    <text evidence="3">The sequence shown here is derived from an EMBL/GenBank/DDBJ whole genome shotgun (WGS) entry which is preliminary data.</text>
</comment>
<proteinExistence type="predicted"/>
<keyword evidence="2" id="KW-0732">Signal</keyword>
<dbReference type="EMBL" id="QKVK01000016">
    <property type="protein sequence ID" value="PZF75135.1"/>
    <property type="molecule type" value="Genomic_DNA"/>
</dbReference>
<dbReference type="GO" id="GO:0006508">
    <property type="term" value="P:proteolysis"/>
    <property type="evidence" value="ECO:0007669"/>
    <property type="project" value="InterPro"/>
</dbReference>
<dbReference type="GO" id="GO:0004252">
    <property type="term" value="F:serine-type endopeptidase activity"/>
    <property type="evidence" value="ECO:0007669"/>
    <property type="project" value="InterPro"/>
</dbReference>
<evidence type="ECO:0000256" key="2">
    <source>
        <dbReference type="SAM" id="SignalP"/>
    </source>
</evidence>
<evidence type="ECO:0000256" key="1">
    <source>
        <dbReference type="SAM" id="MobiDB-lite"/>
    </source>
</evidence>
<dbReference type="Gene3D" id="2.40.10.10">
    <property type="entry name" value="Trypsin-like serine proteases"/>
    <property type="match status" value="2"/>
</dbReference>
<feature type="signal peptide" evidence="2">
    <location>
        <begin position="1"/>
        <end position="30"/>
    </location>
</feature>
<accession>A0A2W2AI54</accession>
<protein>
    <recommendedName>
        <fullName evidence="5">Peptidoglycan binding-like domain-containing protein</fullName>
    </recommendedName>
</protein>
<evidence type="ECO:0000313" key="3">
    <source>
        <dbReference type="EMBL" id="PZF75135.1"/>
    </source>
</evidence>
<organism evidence="3 4">
    <name type="scientific">Aestuariivirga litoralis</name>
    <dbReference type="NCBI Taxonomy" id="2650924"/>
    <lineage>
        <taxon>Bacteria</taxon>
        <taxon>Pseudomonadati</taxon>
        <taxon>Pseudomonadota</taxon>
        <taxon>Alphaproteobacteria</taxon>
        <taxon>Hyphomicrobiales</taxon>
        <taxon>Aestuariivirgaceae</taxon>
        <taxon>Aestuariivirga</taxon>
    </lineage>
</organism>
<dbReference type="Pfam" id="PF13365">
    <property type="entry name" value="Trypsin_2"/>
    <property type="match status" value="1"/>
</dbReference>
<dbReference type="InterPro" id="IPR001940">
    <property type="entry name" value="Peptidase_S1C"/>
</dbReference>
<dbReference type="SUPFAM" id="SSF50494">
    <property type="entry name" value="Trypsin-like serine proteases"/>
    <property type="match status" value="1"/>
</dbReference>
<dbReference type="Proteomes" id="UP000248795">
    <property type="component" value="Unassembled WGS sequence"/>
</dbReference>
<dbReference type="AlphaFoldDB" id="A0A2W2AI54"/>
<feature type="chain" id="PRO_5016162942" description="Peptidoglycan binding-like domain-containing protein" evidence="2">
    <location>
        <begin position="31"/>
        <end position="482"/>
    </location>
</feature>
<evidence type="ECO:0008006" key="5">
    <source>
        <dbReference type="Google" id="ProtNLM"/>
    </source>
</evidence>
<dbReference type="PANTHER" id="PTHR43019:SF23">
    <property type="entry name" value="PROTEASE DO-LIKE 5, CHLOROPLASTIC"/>
    <property type="match status" value="1"/>
</dbReference>
<keyword evidence="4" id="KW-1185">Reference proteome</keyword>
<sequence>MPKSVSHSRTSTSLVCAFSLLTTWSSGALADYPQARSYFESLSSSEQAEIVLGLIGTGDFVGLIDYGFTKRLYRSILAFEQRSGALVDGMITPSERNLLSREADRFYTETGADWVRLPETGSDLLVPLRLFDTQTTTDHGLAYERSDKNLSLSFFAYPRGEKTFEALYEKMSEPTERRQISYNTLKTNYFVVSGAYRGRNFYTWVSRIQGGSSGFTLAWSGSWDTMGGKLSILLANSFMPLGRKTDATTENQPRTPAPTPTSPEPPPRSEEARSGTGTGFRVSPEGHVLTNYHVAGKCRDLAVRRPGDVPAAASLVASDETNDLAVIKISGSLSGTVAKFHTGVNPKAGSDVVVYGFPLASILGSSGNVVTGNITSLAGLGNNSGQYQISAPVQPGNSGGPVLDREGRVVGVVVSKLDALKTAEAIGDIPQNVNFAIKSSVAMNFLDGSSITYQAAESGTPLDTPSLAELAQGFTYLVECKN</sequence>
<dbReference type="PRINTS" id="PR00834">
    <property type="entry name" value="PROTEASES2C"/>
</dbReference>
<evidence type="ECO:0000313" key="4">
    <source>
        <dbReference type="Proteomes" id="UP000248795"/>
    </source>
</evidence>
<reference evidence="4" key="1">
    <citation type="submission" date="2018-06" db="EMBL/GenBank/DDBJ databases">
        <title>Aestuariibacter litoralis strain KCTC 52945T.</title>
        <authorList>
            <person name="Li X."/>
            <person name="Salam N."/>
            <person name="Li J.-L."/>
            <person name="Chen Y.-M."/>
            <person name="Yang Z.-W."/>
            <person name="Zhang L.-Y."/>
            <person name="Han M.-X."/>
            <person name="Xiao M."/>
            <person name="Li W.-J."/>
        </authorList>
    </citation>
    <scope>NUCLEOTIDE SEQUENCE [LARGE SCALE GENOMIC DNA]</scope>
    <source>
        <strain evidence="4">KCTC 52945</strain>
    </source>
</reference>
<feature type="compositionally biased region" description="Pro residues" evidence="1">
    <location>
        <begin position="255"/>
        <end position="266"/>
    </location>
</feature>
<dbReference type="InterPro" id="IPR043504">
    <property type="entry name" value="Peptidase_S1_PA_chymotrypsin"/>
</dbReference>